<evidence type="ECO:0000256" key="1">
    <source>
        <dbReference type="SAM" id="MobiDB-lite"/>
    </source>
</evidence>
<dbReference type="AlphaFoldDB" id="A0A166DDM1"/>
<name>A0A166DDM1_9AGAM</name>
<feature type="compositionally biased region" description="Polar residues" evidence="1">
    <location>
        <begin position="44"/>
        <end position="71"/>
    </location>
</feature>
<accession>A0A166DDM1</accession>
<gene>
    <name evidence="2" type="ORF">FIBSPDRAFT_868112</name>
</gene>
<reference evidence="2 3" key="1">
    <citation type="journal article" date="2016" name="Mol. Biol. Evol.">
        <title>Comparative Genomics of Early-Diverging Mushroom-Forming Fungi Provides Insights into the Origins of Lignocellulose Decay Capabilities.</title>
        <authorList>
            <person name="Nagy L.G."/>
            <person name="Riley R."/>
            <person name="Tritt A."/>
            <person name="Adam C."/>
            <person name="Daum C."/>
            <person name="Floudas D."/>
            <person name="Sun H."/>
            <person name="Yadav J.S."/>
            <person name="Pangilinan J."/>
            <person name="Larsson K.H."/>
            <person name="Matsuura K."/>
            <person name="Barry K."/>
            <person name="Labutti K."/>
            <person name="Kuo R."/>
            <person name="Ohm R.A."/>
            <person name="Bhattacharya S.S."/>
            <person name="Shirouzu T."/>
            <person name="Yoshinaga Y."/>
            <person name="Martin F.M."/>
            <person name="Grigoriev I.V."/>
            <person name="Hibbett D.S."/>
        </authorList>
    </citation>
    <scope>NUCLEOTIDE SEQUENCE [LARGE SCALE GENOMIC DNA]</scope>
    <source>
        <strain evidence="2 3">CBS 109695</strain>
    </source>
</reference>
<protein>
    <submittedName>
        <fullName evidence="2">Uncharacterized protein</fullName>
    </submittedName>
</protein>
<evidence type="ECO:0000313" key="2">
    <source>
        <dbReference type="EMBL" id="KZP14598.1"/>
    </source>
</evidence>
<evidence type="ECO:0000313" key="3">
    <source>
        <dbReference type="Proteomes" id="UP000076532"/>
    </source>
</evidence>
<feature type="compositionally biased region" description="Low complexity" evidence="1">
    <location>
        <begin position="17"/>
        <end position="30"/>
    </location>
</feature>
<keyword evidence="3" id="KW-1185">Reference proteome</keyword>
<sequence length="103" mass="10826">MRHIPPASPETPHVLSRATRNANANTQAQAHAMSKGGTPMGNVTDAQAGTGRPQTSESSGNGHTPMQQVFPSTSHSVSNSISTPDEAQQVHLRMRAARAKSES</sequence>
<proteinExistence type="predicted"/>
<feature type="compositionally biased region" description="Basic residues" evidence="1">
    <location>
        <begin position="92"/>
        <end position="103"/>
    </location>
</feature>
<dbReference type="Proteomes" id="UP000076532">
    <property type="component" value="Unassembled WGS sequence"/>
</dbReference>
<dbReference type="EMBL" id="KV417615">
    <property type="protein sequence ID" value="KZP14598.1"/>
    <property type="molecule type" value="Genomic_DNA"/>
</dbReference>
<feature type="compositionally biased region" description="Low complexity" evidence="1">
    <location>
        <begin position="72"/>
        <end position="82"/>
    </location>
</feature>
<organism evidence="2 3">
    <name type="scientific">Athelia psychrophila</name>
    <dbReference type="NCBI Taxonomy" id="1759441"/>
    <lineage>
        <taxon>Eukaryota</taxon>
        <taxon>Fungi</taxon>
        <taxon>Dikarya</taxon>
        <taxon>Basidiomycota</taxon>
        <taxon>Agaricomycotina</taxon>
        <taxon>Agaricomycetes</taxon>
        <taxon>Agaricomycetidae</taxon>
        <taxon>Atheliales</taxon>
        <taxon>Atheliaceae</taxon>
        <taxon>Athelia</taxon>
    </lineage>
</organism>
<feature type="region of interest" description="Disordered" evidence="1">
    <location>
        <begin position="1"/>
        <end position="103"/>
    </location>
</feature>